<proteinExistence type="predicted"/>
<protein>
    <submittedName>
        <fullName evidence="2">Lysylphosphatidylglycerol synthase domain-containing protein</fullName>
    </submittedName>
</protein>
<name>A0ABD4T4M6_9CYAN</name>
<keyword evidence="1" id="KW-0812">Transmembrane</keyword>
<sequence>MMSPTVPALWTRSLKLAIACLTLVFLGKTALSHGQELRHLAFQPHASFFLLGAIALLLGSEAVAATLWHWILGRLDQAIPLSWSFTTFFKTTLARYVPGNVWHLVGRVHSAREHGVSLDKVGLSVILEPLFMIAGGLVISLLCLRFPGLQSLSLLFCLGLLHPWGIHQLFRLIQWAKANTRIPVSAPLQTRHYPLREIAGGSVFMLLRGIAFYLTLQALHPMDWEAMPSCISGFSLAWLLSIVLPAPGGIGVFESAAIEVLQDLATPGVLLSAVVLYRVLCLASEVLGVGLILGAPVLKDLGTISWSQRRLENPIHHSLKAIAIPVLSSGFRDSANS</sequence>
<accession>A0ABD4T4M6</accession>
<evidence type="ECO:0000313" key="3">
    <source>
        <dbReference type="Proteomes" id="UP000031561"/>
    </source>
</evidence>
<feature type="transmembrane region" description="Helical" evidence="1">
    <location>
        <begin position="148"/>
        <end position="166"/>
    </location>
</feature>
<gene>
    <name evidence="2" type="ORF">QQ91_0011700</name>
</gene>
<reference evidence="2 3" key="1">
    <citation type="journal article" date="2015" name="Genome Announc.">
        <title>Draft Genome Sequence of Filamentous Marine Cyanobacterium Lyngbya confervoides Strain BDU141951.</title>
        <authorList>
            <person name="Chandrababunaidu M.M."/>
            <person name="Sen D."/>
            <person name="Tripathy S."/>
        </authorList>
    </citation>
    <scope>NUCLEOTIDE SEQUENCE [LARGE SCALE GENOMIC DNA]</scope>
    <source>
        <strain evidence="2 3">BDU141951</strain>
    </source>
</reference>
<keyword evidence="1" id="KW-1133">Transmembrane helix</keyword>
<evidence type="ECO:0000256" key="1">
    <source>
        <dbReference type="SAM" id="Phobius"/>
    </source>
</evidence>
<dbReference type="RefSeq" id="WP_166275284.1">
    <property type="nucleotide sequence ID" value="NZ_JTHE03000061.1"/>
</dbReference>
<feature type="transmembrane region" description="Helical" evidence="1">
    <location>
        <begin position="198"/>
        <end position="216"/>
    </location>
</feature>
<keyword evidence="1" id="KW-0472">Membrane</keyword>
<evidence type="ECO:0000313" key="2">
    <source>
        <dbReference type="EMBL" id="MCM1983482.1"/>
    </source>
</evidence>
<dbReference type="Proteomes" id="UP000031561">
    <property type="component" value="Unassembled WGS sequence"/>
</dbReference>
<dbReference type="AlphaFoldDB" id="A0ABD4T4M6"/>
<feature type="transmembrane region" description="Helical" evidence="1">
    <location>
        <begin position="48"/>
        <end position="72"/>
    </location>
</feature>
<organism evidence="2 3">
    <name type="scientific">Lyngbya confervoides BDU141951</name>
    <dbReference type="NCBI Taxonomy" id="1574623"/>
    <lineage>
        <taxon>Bacteria</taxon>
        <taxon>Bacillati</taxon>
        <taxon>Cyanobacteriota</taxon>
        <taxon>Cyanophyceae</taxon>
        <taxon>Oscillatoriophycideae</taxon>
        <taxon>Oscillatoriales</taxon>
        <taxon>Microcoleaceae</taxon>
        <taxon>Lyngbya</taxon>
    </lineage>
</organism>
<comment type="caution">
    <text evidence="2">The sequence shown here is derived from an EMBL/GenBank/DDBJ whole genome shotgun (WGS) entry which is preliminary data.</text>
</comment>
<feature type="transmembrane region" description="Helical" evidence="1">
    <location>
        <begin position="269"/>
        <end position="293"/>
    </location>
</feature>
<feature type="transmembrane region" description="Helical" evidence="1">
    <location>
        <begin position="121"/>
        <end position="142"/>
    </location>
</feature>
<feature type="transmembrane region" description="Helical" evidence="1">
    <location>
        <begin position="236"/>
        <end position="257"/>
    </location>
</feature>
<dbReference type="EMBL" id="JTHE03000061">
    <property type="protein sequence ID" value="MCM1983482.1"/>
    <property type="molecule type" value="Genomic_DNA"/>
</dbReference>
<keyword evidence="3" id="KW-1185">Reference proteome</keyword>